<name>A0A8J5KEW2_ZINOF</name>
<dbReference type="InterPro" id="IPR013210">
    <property type="entry name" value="LRR_N_plant-typ"/>
</dbReference>
<evidence type="ECO:0000256" key="4">
    <source>
        <dbReference type="ARBA" id="ARBA00022525"/>
    </source>
</evidence>
<evidence type="ECO:0000256" key="3">
    <source>
        <dbReference type="ARBA" id="ARBA00022512"/>
    </source>
</evidence>
<evidence type="ECO:0000256" key="15">
    <source>
        <dbReference type="SAM" id="SignalP"/>
    </source>
</evidence>
<dbReference type="PANTHER" id="PTHR32093:SF86">
    <property type="entry name" value="EXTENSIN-LIKE PROTEIN"/>
    <property type="match status" value="1"/>
</dbReference>
<keyword evidence="5" id="KW-0433">Leucine-rich repeat</keyword>
<protein>
    <recommendedName>
        <fullName evidence="14">Cell wall hydroxyproline-rich glycoprotein</fullName>
    </recommendedName>
</protein>
<keyword evidence="12" id="KW-0379">Hydroxylation</keyword>
<dbReference type="Pfam" id="PF00560">
    <property type="entry name" value="LRR_1"/>
    <property type="match status" value="5"/>
</dbReference>
<evidence type="ECO:0000256" key="7">
    <source>
        <dbReference type="ARBA" id="ARBA00022729"/>
    </source>
</evidence>
<dbReference type="PANTHER" id="PTHR32093">
    <property type="entry name" value="LEUCINE-RICH REPEAT EXTENSIN-LIKE PROTEIN 3-RELATED"/>
    <property type="match status" value="1"/>
</dbReference>
<dbReference type="GO" id="GO:0016020">
    <property type="term" value="C:membrane"/>
    <property type="evidence" value="ECO:0007669"/>
    <property type="project" value="UniProtKB-SubCell"/>
</dbReference>
<keyword evidence="4" id="KW-0964">Secreted</keyword>
<reference evidence="17 18" key="1">
    <citation type="submission" date="2020-08" db="EMBL/GenBank/DDBJ databases">
        <title>Plant Genome Project.</title>
        <authorList>
            <person name="Zhang R.-G."/>
        </authorList>
    </citation>
    <scope>NUCLEOTIDE SEQUENCE [LARGE SCALE GENOMIC DNA]</scope>
    <source>
        <tissue evidence="17">Rhizome</tissue>
    </source>
</reference>
<dbReference type="FunFam" id="3.80.10.10:FF:000041">
    <property type="entry name" value="LRR receptor-like serine/threonine-protein kinase ERECTA"/>
    <property type="match status" value="1"/>
</dbReference>
<evidence type="ECO:0000313" key="17">
    <source>
        <dbReference type="EMBL" id="KAG6487157.1"/>
    </source>
</evidence>
<evidence type="ECO:0000256" key="2">
    <source>
        <dbReference type="ARBA" id="ARBA00004191"/>
    </source>
</evidence>
<dbReference type="OrthoDB" id="676979at2759"/>
<comment type="subcellular location">
    <subcellularLocation>
        <location evidence="1">Membrane</location>
        <topology evidence="1">Single-pass membrane protein</topology>
    </subcellularLocation>
    <subcellularLocation>
        <location evidence="2">Secreted</location>
        <location evidence="2">Cell wall</location>
    </subcellularLocation>
</comment>
<keyword evidence="9" id="KW-1133">Transmembrane helix</keyword>
<feature type="domain" description="Leucine-rich repeat-containing N-terminal plant-type" evidence="16">
    <location>
        <begin position="58"/>
        <end position="95"/>
    </location>
</feature>
<dbReference type="Pfam" id="PF08263">
    <property type="entry name" value="LRRNT_2"/>
    <property type="match status" value="1"/>
</dbReference>
<keyword evidence="18" id="KW-1185">Reference proteome</keyword>
<feature type="chain" id="PRO_5035207658" description="Cell wall hydroxyproline-rich glycoprotein" evidence="15">
    <location>
        <begin position="32"/>
        <end position="417"/>
    </location>
</feature>
<evidence type="ECO:0000256" key="6">
    <source>
        <dbReference type="ARBA" id="ARBA00022692"/>
    </source>
</evidence>
<keyword evidence="7 15" id="KW-0732">Signal</keyword>
<feature type="signal peptide" evidence="15">
    <location>
        <begin position="1"/>
        <end position="31"/>
    </location>
</feature>
<organism evidence="17 18">
    <name type="scientific">Zingiber officinale</name>
    <name type="common">Ginger</name>
    <name type="synonym">Amomum zingiber</name>
    <dbReference type="NCBI Taxonomy" id="94328"/>
    <lineage>
        <taxon>Eukaryota</taxon>
        <taxon>Viridiplantae</taxon>
        <taxon>Streptophyta</taxon>
        <taxon>Embryophyta</taxon>
        <taxon>Tracheophyta</taxon>
        <taxon>Spermatophyta</taxon>
        <taxon>Magnoliopsida</taxon>
        <taxon>Liliopsida</taxon>
        <taxon>Zingiberales</taxon>
        <taxon>Zingiberaceae</taxon>
        <taxon>Zingiber</taxon>
    </lineage>
</organism>
<evidence type="ECO:0000256" key="8">
    <source>
        <dbReference type="ARBA" id="ARBA00022737"/>
    </source>
</evidence>
<comment type="caution">
    <text evidence="17">The sequence shown here is derived from an EMBL/GenBank/DDBJ whole genome shotgun (WGS) entry which is preliminary data.</text>
</comment>
<evidence type="ECO:0000256" key="10">
    <source>
        <dbReference type="ARBA" id="ARBA00023136"/>
    </source>
</evidence>
<proteinExistence type="predicted"/>
<dbReference type="GO" id="GO:0071555">
    <property type="term" value="P:cell wall organization"/>
    <property type="evidence" value="ECO:0007669"/>
    <property type="project" value="UniProtKB-KW"/>
</dbReference>
<dbReference type="FunFam" id="3.80.10.10:FF:000129">
    <property type="entry name" value="Leucine-rich repeat receptor-like kinase"/>
    <property type="match status" value="1"/>
</dbReference>
<dbReference type="AlphaFoldDB" id="A0A8J5KEW2"/>
<keyword evidence="11" id="KW-0325">Glycoprotein</keyword>
<evidence type="ECO:0000256" key="5">
    <source>
        <dbReference type="ARBA" id="ARBA00022614"/>
    </source>
</evidence>
<evidence type="ECO:0000256" key="1">
    <source>
        <dbReference type="ARBA" id="ARBA00004167"/>
    </source>
</evidence>
<dbReference type="EMBL" id="JACMSC010000015">
    <property type="protein sequence ID" value="KAG6487157.1"/>
    <property type="molecule type" value="Genomic_DNA"/>
</dbReference>
<evidence type="ECO:0000256" key="13">
    <source>
        <dbReference type="ARBA" id="ARBA00023316"/>
    </source>
</evidence>
<keyword evidence="8" id="KW-0677">Repeat</keyword>
<evidence type="ECO:0000256" key="12">
    <source>
        <dbReference type="ARBA" id="ARBA00023278"/>
    </source>
</evidence>
<evidence type="ECO:0000256" key="14">
    <source>
        <dbReference type="ARBA" id="ARBA00041871"/>
    </source>
</evidence>
<accession>A0A8J5KEW2</accession>
<dbReference type="InterPro" id="IPR051582">
    <property type="entry name" value="LRR_extensin-like_regulator"/>
</dbReference>
<dbReference type="InterPro" id="IPR001611">
    <property type="entry name" value="Leu-rich_rpt"/>
</dbReference>
<keyword evidence="13" id="KW-0961">Cell wall biogenesis/degradation</keyword>
<gene>
    <name evidence="17" type="ORF">ZIOFF_055740</name>
</gene>
<evidence type="ECO:0000256" key="9">
    <source>
        <dbReference type="ARBA" id="ARBA00022989"/>
    </source>
</evidence>
<sequence length="417" mass="45230">MHCLSRRRSRIMKQAFLLLLAFFLFSSRASAFDLSSRGGFGFWFNGEGGAAAVPATSREYRALQAWKRAIMEDPSAILSSWVGPDVCSYGGVVCSQDPEGISPFPVVAGIDLNHGGLRGALVDDLSLLTHLSFLHLNSNRFSGTVPDSFRELLYLVELDLSNNQFSGGFPIPTLHIPGLLYLDLRFNSFSGEVPDELFVKELDAIFLNNNQFGGQIPMNLWASPASVITLANNNFSGSIPASFGYMGSGLREVLLLNNKLTGCVPEGIGFLADIEVLDVSFNSLAGHVPSSMSCLSDLEVLNVAHNMLSGELPELVCDLRSLLNLTVSYNFFTGFSRDCDGLFFRNVGFDFSGNCIPERNMQRPPIECMGIPRGGLSCLRIPSAKETACSGAASVGQSGRWMPGMPFTSPIPFPPRP</sequence>
<evidence type="ECO:0000259" key="16">
    <source>
        <dbReference type="Pfam" id="PF08263"/>
    </source>
</evidence>
<keyword evidence="3" id="KW-0134">Cell wall</keyword>
<evidence type="ECO:0000256" key="11">
    <source>
        <dbReference type="ARBA" id="ARBA00023180"/>
    </source>
</evidence>
<dbReference type="Proteomes" id="UP000734854">
    <property type="component" value="Unassembled WGS sequence"/>
</dbReference>
<keyword evidence="10" id="KW-0472">Membrane</keyword>
<keyword evidence="6" id="KW-0812">Transmembrane</keyword>
<evidence type="ECO:0000313" key="18">
    <source>
        <dbReference type="Proteomes" id="UP000734854"/>
    </source>
</evidence>